<organism evidence="1 2">
    <name type="scientific">Lacipirellula parvula</name>
    <dbReference type="NCBI Taxonomy" id="2650471"/>
    <lineage>
        <taxon>Bacteria</taxon>
        <taxon>Pseudomonadati</taxon>
        <taxon>Planctomycetota</taxon>
        <taxon>Planctomycetia</taxon>
        <taxon>Pirellulales</taxon>
        <taxon>Lacipirellulaceae</taxon>
        <taxon>Lacipirellula</taxon>
    </lineage>
</organism>
<dbReference type="AlphaFoldDB" id="A0A5K7XHB4"/>
<dbReference type="EMBL" id="AP021861">
    <property type="protein sequence ID" value="BBO33613.1"/>
    <property type="molecule type" value="Genomic_DNA"/>
</dbReference>
<dbReference type="KEGG" id="lpav:PLANPX_3225"/>
<evidence type="ECO:0000313" key="2">
    <source>
        <dbReference type="Proteomes" id="UP000326837"/>
    </source>
</evidence>
<name>A0A5K7XHB4_9BACT</name>
<dbReference type="Proteomes" id="UP000326837">
    <property type="component" value="Chromosome"/>
</dbReference>
<accession>A0A5K7XHB4</accession>
<reference evidence="2" key="1">
    <citation type="submission" date="2019-10" db="EMBL/GenBank/DDBJ databases">
        <title>Lacipirellula parvula gen. nov., sp. nov., representing a lineage of planctomycetes widespread in freshwater anoxic habitats, and description of the family Lacipirellulaceae.</title>
        <authorList>
            <person name="Dedysh S.N."/>
            <person name="Kulichevskaya I.S."/>
            <person name="Beletsky A.V."/>
            <person name="Rakitin A.L."/>
            <person name="Mardanov A.V."/>
            <person name="Ivanova A.A."/>
            <person name="Saltykova V.X."/>
            <person name="Rijpstra W.I.C."/>
            <person name="Sinninghe Damste J.S."/>
            <person name="Ravin N.V."/>
        </authorList>
    </citation>
    <scope>NUCLEOTIDE SEQUENCE [LARGE SCALE GENOMIC DNA]</scope>
    <source>
        <strain evidence="2">PX69</strain>
    </source>
</reference>
<evidence type="ECO:0000313" key="1">
    <source>
        <dbReference type="EMBL" id="BBO33613.1"/>
    </source>
</evidence>
<gene>
    <name evidence="1" type="ORF">PLANPX_3225</name>
</gene>
<proteinExistence type="predicted"/>
<sequence length="647" mass="68590">MVDGAGRVAQATGLPALPANLQRAVDDVAALPQVAANIPVGAIVRSKVRQLEGAVGEGQLLNGVAVAGEQVLAGNGLAANALQAAGAIQNAAINPVDDLAANGGAVGAALAADGLAAGIVDTVDAAQPDLLAAPIPLGTVRSIVANRPLSGGASVAPSLESASIAPAEEAFVESAPVESAEAFAAISNADLVLEDLQLAANATAIAGPAYRVQFRNQGSAPARDFYVAVLAGIAATPTEDAPRAVLHVASVAPGEAVEAVLRLPATAMRMTDASGARREDTFMPIVNEYRVPASVRAQAGYVAAGAAAQEDQRRYADQLGEQQRQFDLEYQFQQDQAALTNQLQRSQLDQQLYQFNANQSQNAYQFGAQNQLQWAGLNQNANRIAADIDLQQQGIDQNAWQVDREAQAREAQANAAVDAQRMKLAAQQQQKVEERNIAQAIRSQEAIMKFPFTSQAQFDAAINGWQQKFGIDWDFPKRAVAEQQVLDGEVRKQNFIDSWSQFTGLDASIISGMTVDTPSGPQLSVDPQVVTSMAKARIDDARLRDNKTNEIEAKTKSSEAMLQQKQAEARQKYDAEVNIAQGAVVARYHELLKEEAEALTDMGERDPATGKAFTALTLPDSVKLRLRQQAMQENPKPIAPVGLSDGL</sequence>
<protein>
    <submittedName>
        <fullName evidence="1">Uncharacterized protein</fullName>
    </submittedName>
</protein>
<dbReference type="RefSeq" id="WP_152099351.1">
    <property type="nucleotide sequence ID" value="NZ_AP021861.1"/>
</dbReference>
<keyword evidence="2" id="KW-1185">Reference proteome</keyword>